<accession>A0ACC0B4D3</accession>
<protein>
    <submittedName>
        <fullName evidence="1">Uncharacterized protein</fullName>
    </submittedName>
</protein>
<keyword evidence="2" id="KW-1185">Reference proteome</keyword>
<organism evidence="1 2">
    <name type="scientific">Catharanthus roseus</name>
    <name type="common">Madagascar periwinkle</name>
    <name type="synonym">Vinca rosea</name>
    <dbReference type="NCBI Taxonomy" id="4058"/>
    <lineage>
        <taxon>Eukaryota</taxon>
        <taxon>Viridiplantae</taxon>
        <taxon>Streptophyta</taxon>
        <taxon>Embryophyta</taxon>
        <taxon>Tracheophyta</taxon>
        <taxon>Spermatophyta</taxon>
        <taxon>Magnoliopsida</taxon>
        <taxon>eudicotyledons</taxon>
        <taxon>Gunneridae</taxon>
        <taxon>Pentapetalae</taxon>
        <taxon>asterids</taxon>
        <taxon>lamiids</taxon>
        <taxon>Gentianales</taxon>
        <taxon>Apocynaceae</taxon>
        <taxon>Rauvolfioideae</taxon>
        <taxon>Vinceae</taxon>
        <taxon>Catharanthinae</taxon>
        <taxon>Catharanthus</taxon>
    </lineage>
</organism>
<gene>
    <name evidence="1" type="ORF">M9H77_17373</name>
</gene>
<sequence length="112" mass="13029">MPVYHSWTCHREAVWGMNVRTNVSIVRETSSSRTRESKDVIIPKRSLVVCRIKEIRPLAHESGVSDVIDHIRECDDDVEEDDHFINDKVEWWSKDVDNEEEAAYESIDDSNA</sequence>
<dbReference type="EMBL" id="CM044704">
    <property type="protein sequence ID" value="KAI5667520.1"/>
    <property type="molecule type" value="Genomic_DNA"/>
</dbReference>
<evidence type="ECO:0000313" key="1">
    <source>
        <dbReference type="EMBL" id="KAI5667520.1"/>
    </source>
</evidence>
<dbReference type="Proteomes" id="UP001060085">
    <property type="component" value="Linkage Group LG04"/>
</dbReference>
<evidence type="ECO:0000313" key="2">
    <source>
        <dbReference type="Proteomes" id="UP001060085"/>
    </source>
</evidence>
<proteinExistence type="predicted"/>
<comment type="caution">
    <text evidence="1">The sequence shown here is derived from an EMBL/GenBank/DDBJ whole genome shotgun (WGS) entry which is preliminary data.</text>
</comment>
<name>A0ACC0B4D3_CATRO</name>
<reference evidence="2" key="1">
    <citation type="journal article" date="2023" name="Nat. Plants">
        <title>Single-cell RNA sequencing provides a high-resolution roadmap for understanding the multicellular compartmentation of specialized metabolism.</title>
        <authorList>
            <person name="Sun S."/>
            <person name="Shen X."/>
            <person name="Li Y."/>
            <person name="Li Y."/>
            <person name="Wang S."/>
            <person name="Li R."/>
            <person name="Zhang H."/>
            <person name="Shen G."/>
            <person name="Guo B."/>
            <person name="Wei J."/>
            <person name="Xu J."/>
            <person name="St-Pierre B."/>
            <person name="Chen S."/>
            <person name="Sun C."/>
        </authorList>
    </citation>
    <scope>NUCLEOTIDE SEQUENCE [LARGE SCALE GENOMIC DNA]</scope>
</reference>